<reference evidence="2 3" key="1">
    <citation type="journal article" date="2021" name="Elife">
        <title>Chloroplast acquisition without the gene transfer in kleptoplastic sea slugs, Plakobranchus ocellatus.</title>
        <authorList>
            <person name="Maeda T."/>
            <person name="Takahashi S."/>
            <person name="Yoshida T."/>
            <person name="Shimamura S."/>
            <person name="Takaki Y."/>
            <person name="Nagai Y."/>
            <person name="Toyoda A."/>
            <person name="Suzuki Y."/>
            <person name="Arimoto A."/>
            <person name="Ishii H."/>
            <person name="Satoh N."/>
            <person name="Nishiyama T."/>
            <person name="Hasebe M."/>
            <person name="Maruyama T."/>
            <person name="Minagawa J."/>
            <person name="Obokata J."/>
            <person name="Shigenobu S."/>
        </authorList>
    </citation>
    <scope>NUCLEOTIDE SEQUENCE [LARGE SCALE GENOMIC DNA]</scope>
</reference>
<evidence type="ECO:0000313" key="3">
    <source>
        <dbReference type="Proteomes" id="UP000735302"/>
    </source>
</evidence>
<feature type="region of interest" description="Disordered" evidence="1">
    <location>
        <begin position="93"/>
        <end position="126"/>
    </location>
</feature>
<comment type="caution">
    <text evidence="2">The sequence shown here is derived from an EMBL/GenBank/DDBJ whole genome shotgun (WGS) entry which is preliminary data.</text>
</comment>
<dbReference type="EMBL" id="BLXT01008216">
    <property type="protein sequence ID" value="GFO46775.1"/>
    <property type="molecule type" value="Genomic_DNA"/>
</dbReference>
<evidence type="ECO:0000256" key="1">
    <source>
        <dbReference type="SAM" id="MobiDB-lite"/>
    </source>
</evidence>
<proteinExistence type="predicted"/>
<keyword evidence="3" id="KW-1185">Reference proteome</keyword>
<protein>
    <submittedName>
        <fullName evidence="2">Uncharacterized protein</fullName>
    </submittedName>
</protein>
<dbReference type="AlphaFoldDB" id="A0AAV4DRZ8"/>
<sequence length="126" mass="14127">MSPDLFNLYSEIILWRLDGISGLKVNGEKHKNRPEPLETELNEISPPYYTALNRPTVCVDQATAVKEVQSGLQPQNKDVDINVNDSTEAAHISHVQLSPAESAGRENTSDITTTEVSEREPRERKR</sequence>
<dbReference type="Proteomes" id="UP000735302">
    <property type="component" value="Unassembled WGS sequence"/>
</dbReference>
<evidence type="ECO:0000313" key="2">
    <source>
        <dbReference type="EMBL" id="GFO46775.1"/>
    </source>
</evidence>
<name>A0AAV4DRZ8_9GAST</name>
<accession>A0AAV4DRZ8</accession>
<feature type="compositionally biased region" description="Basic and acidic residues" evidence="1">
    <location>
        <begin position="116"/>
        <end position="126"/>
    </location>
</feature>
<gene>
    <name evidence="2" type="ORF">PoB_007328000</name>
</gene>
<organism evidence="2 3">
    <name type="scientific">Plakobranchus ocellatus</name>
    <dbReference type="NCBI Taxonomy" id="259542"/>
    <lineage>
        <taxon>Eukaryota</taxon>
        <taxon>Metazoa</taxon>
        <taxon>Spiralia</taxon>
        <taxon>Lophotrochozoa</taxon>
        <taxon>Mollusca</taxon>
        <taxon>Gastropoda</taxon>
        <taxon>Heterobranchia</taxon>
        <taxon>Euthyneura</taxon>
        <taxon>Panpulmonata</taxon>
        <taxon>Sacoglossa</taxon>
        <taxon>Placobranchoidea</taxon>
        <taxon>Plakobranchidae</taxon>
        <taxon>Plakobranchus</taxon>
    </lineage>
</organism>